<dbReference type="Pfam" id="PF01381">
    <property type="entry name" value="HTH_3"/>
    <property type="match status" value="1"/>
</dbReference>
<name>A0A8B5VSX0_ENTAV</name>
<dbReference type="PROSITE" id="PS50943">
    <property type="entry name" value="HTH_CROC1"/>
    <property type="match status" value="2"/>
</dbReference>
<proteinExistence type="predicted"/>
<sequence length="336" mass="38968">MAGECGVMKSSLLSVCRLINTMNPTLTEPQSSVIAVNIDRESIEEIRKRKGISIRTLERKINLSKSRYYRWLRYQTDLPLELVMGLKKVLNMSDRELLNLFVSSTDEQIQMLGLVIYTSMSNLEKEYKQFLNLRKSLEKFKNSSDDNGAYKLILTYANLVVNGRNGKPSLAELQRIEKYFTSIDYFTMFDILLYLATLRISLNYSLSNSVMEKESIILENSLLKKFSSNQSNEWKDILIGCVIDLSLCFVDMNNYEQAIKLLNKATVILKQQKGENQQTKEIFQFLAYLYVTKDISSEDTVINRVKSNMSYSSLYLPKNERDFFKNLSIKEKCVFE</sequence>
<evidence type="ECO:0000313" key="2">
    <source>
        <dbReference type="EMBL" id="TRZ28243.1"/>
    </source>
</evidence>
<dbReference type="Proteomes" id="UP000316316">
    <property type="component" value="Unassembled WGS sequence"/>
</dbReference>
<feature type="domain" description="HTH cro/C1-type" evidence="1">
    <location>
        <begin position="43"/>
        <end position="97"/>
    </location>
</feature>
<accession>A0A8B5VSX0</accession>
<protein>
    <submittedName>
        <fullName evidence="2">XRE family transcriptional regulator</fullName>
    </submittedName>
</protein>
<dbReference type="Gene3D" id="1.10.260.40">
    <property type="entry name" value="lambda repressor-like DNA-binding domains"/>
    <property type="match status" value="1"/>
</dbReference>
<dbReference type="SUPFAM" id="SSF47413">
    <property type="entry name" value="lambda repressor-like DNA-binding domains"/>
    <property type="match status" value="1"/>
</dbReference>
<evidence type="ECO:0000259" key="1">
    <source>
        <dbReference type="PROSITE" id="PS50943"/>
    </source>
</evidence>
<feature type="domain" description="HTH cro/C1-type" evidence="1">
    <location>
        <begin position="162"/>
        <end position="186"/>
    </location>
</feature>
<dbReference type="CDD" id="cd00093">
    <property type="entry name" value="HTH_XRE"/>
    <property type="match status" value="1"/>
</dbReference>
<dbReference type="SMART" id="SM00530">
    <property type="entry name" value="HTH_XRE"/>
    <property type="match status" value="1"/>
</dbReference>
<organism evidence="2 3">
    <name type="scientific">Enterococcus avium</name>
    <name type="common">Streptococcus avium</name>
    <dbReference type="NCBI Taxonomy" id="33945"/>
    <lineage>
        <taxon>Bacteria</taxon>
        <taxon>Bacillati</taxon>
        <taxon>Bacillota</taxon>
        <taxon>Bacilli</taxon>
        <taxon>Lactobacillales</taxon>
        <taxon>Enterococcaceae</taxon>
        <taxon>Enterococcus</taxon>
    </lineage>
</organism>
<dbReference type="GO" id="GO:0003677">
    <property type="term" value="F:DNA binding"/>
    <property type="evidence" value="ECO:0007669"/>
    <property type="project" value="InterPro"/>
</dbReference>
<dbReference type="EMBL" id="PDXQ01000002">
    <property type="protein sequence ID" value="TRZ28243.1"/>
    <property type="molecule type" value="Genomic_DNA"/>
</dbReference>
<comment type="caution">
    <text evidence="2">The sequence shown here is derived from an EMBL/GenBank/DDBJ whole genome shotgun (WGS) entry which is preliminary data.</text>
</comment>
<dbReference type="InterPro" id="IPR010982">
    <property type="entry name" value="Lambda_DNA-bd_dom_sf"/>
</dbReference>
<gene>
    <name evidence="2" type="ORF">AUF17_16050</name>
</gene>
<reference evidence="2 3" key="1">
    <citation type="submission" date="2017-10" db="EMBL/GenBank/DDBJ databases">
        <title>FDA dAtabase for Regulatory Grade micrObial Sequences (FDA-ARGOS): Supporting development and validation of Infectious Disease Dx tests.</title>
        <authorList>
            <person name="Campos J."/>
            <person name="Goldberg B."/>
            <person name="Tallon L.J."/>
            <person name="Sadzewicz L."/>
            <person name="Sengamalay N."/>
            <person name="Ott S."/>
            <person name="Godinez A."/>
            <person name="Nagaraj S."/>
            <person name="Vyas G."/>
            <person name="Aluvathingal J."/>
            <person name="Nadendla S."/>
            <person name="Geyer C."/>
            <person name="Nandy P."/>
            <person name="Hobson J."/>
            <person name="Sichtig H."/>
        </authorList>
    </citation>
    <scope>NUCLEOTIDE SEQUENCE [LARGE SCALE GENOMIC DNA]</scope>
    <source>
        <strain evidence="2 3">FDAARGOS_185</strain>
    </source>
</reference>
<dbReference type="InterPro" id="IPR001387">
    <property type="entry name" value="Cro/C1-type_HTH"/>
</dbReference>
<dbReference type="RefSeq" id="WP_016178089.1">
    <property type="nucleotide sequence ID" value="NZ_CAAKOH010000155.1"/>
</dbReference>
<evidence type="ECO:0000313" key="3">
    <source>
        <dbReference type="Proteomes" id="UP000316316"/>
    </source>
</evidence>
<dbReference type="AlphaFoldDB" id="A0A8B5VSX0"/>